<dbReference type="Pfam" id="PF02775">
    <property type="entry name" value="TPP_enzyme_C"/>
    <property type="match status" value="1"/>
</dbReference>
<evidence type="ECO:0000256" key="7">
    <source>
        <dbReference type="SAM" id="MobiDB-lite"/>
    </source>
</evidence>
<keyword evidence="4" id="KW-0479">Metal-binding</keyword>
<dbReference type="SUPFAM" id="SSF52518">
    <property type="entry name" value="Thiamin diphosphate-binding fold (THDP-binding)"/>
    <property type="match status" value="2"/>
</dbReference>
<dbReference type="Pfam" id="PF00205">
    <property type="entry name" value="TPP_enzyme_M"/>
    <property type="match status" value="1"/>
</dbReference>
<evidence type="ECO:0000256" key="3">
    <source>
        <dbReference type="ARBA" id="ARBA00007812"/>
    </source>
</evidence>
<reference evidence="11 12" key="1">
    <citation type="submission" date="2024-03" db="EMBL/GenBank/DDBJ databases">
        <title>Actinomycetospora sp. OC33-EN08, a novel actinomycete isolated from wild orchid (Aerides multiflora).</title>
        <authorList>
            <person name="Suriyachadkun C."/>
        </authorList>
    </citation>
    <scope>NUCLEOTIDE SEQUENCE [LARGE SCALE GENOMIC DNA]</scope>
    <source>
        <strain evidence="11 12">OC33-EN08</strain>
    </source>
</reference>
<dbReference type="SUPFAM" id="SSF52467">
    <property type="entry name" value="DHS-like NAD/FAD-binding domain"/>
    <property type="match status" value="1"/>
</dbReference>
<dbReference type="Proteomes" id="UP001385809">
    <property type="component" value="Unassembled WGS sequence"/>
</dbReference>
<accession>A0ABU8MXZ1</accession>
<feature type="compositionally biased region" description="Pro residues" evidence="7">
    <location>
        <begin position="8"/>
        <end position="17"/>
    </location>
</feature>
<keyword evidence="5 6" id="KW-0786">Thiamine pyrophosphate</keyword>
<comment type="similarity">
    <text evidence="3 6">Belongs to the TPP enzyme family.</text>
</comment>
<evidence type="ECO:0000313" key="12">
    <source>
        <dbReference type="Proteomes" id="UP001385809"/>
    </source>
</evidence>
<dbReference type="PANTHER" id="PTHR18968">
    <property type="entry name" value="THIAMINE PYROPHOSPHATE ENZYMES"/>
    <property type="match status" value="1"/>
</dbReference>
<name>A0ABU8MXZ1_9PSEU</name>
<dbReference type="RefSeq" id="WP_337698066.1">
    <property type="nucleotide sequence ID" value="NZ_JBBEGN010000023.1"/>
</dbReference>
<gene>
    <name evidence="11" type="ORF">WCD74_27320</name>
</gene>
<evidence type="ECO:0000256" key="1">
    <source>
        <dbReference type="ARBA" id="ARBA00001946"/>
    </source>
</evidence>
<dbReference type="PROSITE" id="PS00187">
    <property type="entry name" value="TPP_ENZYMES"/>
    <property type="match status" value="1"/>
</dbReference>
<dbReference type="Gene3D" id="3.40.50.970">
    <property type="match status" value="2"/>
</dbReference>
<dbReference type="InterPro" id="IPR012001">
    <property type="entry name" value="Thiamin_PyroP_enz_TPP-bd_dom"/>
</dbReference>
<evidence type="ECO:0000259" key="9">
    <source>
        <dbReference type="Pfam" id="PF02775"/>
    </source>
</evidence>
<evidence type="ECO:0000259" key="8">
    <source>
        <dbReference type="Pfam" id="PF00205"/>
    </source>
</evidence>
<dbReference type="InterPro" id="IPR029061">
    <property type="entry name" value="THDP-binding"/>
</dbReference>
<evidence type="ECO:0000256" key="6">
    <source>
        <dbReference type="RuleBase" id="RU362132"/>
    </source>
</evidence>
<sequence>MTTVAPRPTSPGEPPTPHPHRTGARAIAQTLIENGVTDLFGIHGYINPVIEEAVRLGARMWHFRHEQAAGFAAEAYGRVMRKPGVFFVSASAGMANALSSLSQGIGARSPILLLVGQHGTAGDHLGILQEGYAAQAFEEVSKWTHRLTDWELNAYWTHKAIVDAATYPAGPVVLEVPLNNQFAQGEAVQRKYVPGNGRTPVLPATQSAPEPVAAAVELLAAAQRPVIVAGDGVWWSDGGDELVALAEYLNAPTGARRTARGAISEKHPLGVASGYRGRLLRSADVLFVVGLRAGELESWFETPDWPSPDTTLYIQAQDDAESLWWGLDSKVDLVGSSRLVLRQILDGIKAVRGTDEPVARPDWTAEVESARSRFTEQRRAHLAEVADRTPIHTYELAQAIADEADEDATIIYDSYQGSLYLTDAIQAVRPAQVLDAGPRVALGQGVGMSFGVGIARPGGQVISLIGDGGIGLAGMDVETLTRYEVPAVLVVLNNSSWGGNSLMRDDLQPDIGSWDMTPGLRYDQVFAPFGCHVEHVETSAELRPALRRALDSGKVAVVNVVADSESIEASQPWLRLKIGEYWSRGIDDLSPALRRHFEALSAIEAIRLHKSAIDNGTRIPMSFIAELCGRPESELLALAAESGYRY</sequence>
<proteinExistence type="inferred from homology"/>
<dbReference type="Gene3D" id="3.40.50.1220">
    <property type="entry name" value="TPP-binding domain"/>
    <property type="match status" value="1"/>
</dbReference>
<dbReference type="InterPro" id="IPR045229">
    <property type="entry name" value="TPP_enz"/>
</dbReference>
<evidence type="ECO:0000256" key="4">
    <source>
        <dbReference type="ARBA" id="ARBA00022723"/>
    </source>
</evidence>
<comment type="cofactor">
    <cofactor evidence="2">
        <name>thiamine diphosphate</name>
        <dbReference type="ChEBI" id="CHEBI:58937"/>
    </cofactor>
</comment>
<dbReference type="EMBL" id="JBBEGN010000023">
    <property type="protein sequence ID" value="MEJ2871500.1"/>
    <property type="molecule type" value="Genomic_DNA"/>
</dbReference>
<dbReference type="InterPro" id="IPR011766">
    <property type="entry name" value="TPP_enzyme_TPP-bd"/>
</dbReference>
<feature type="domain" description="Thiamine pyrophosphate enzyme TPP-binding" evidence="9">
    <location>
        <begin position="422"/>
        <end position="560"/>
    </location>
</feature>
<feature type="domain" description="Thiamine pyrophosphate enzyme central" evidence="8">
    <location>
        <begin position="212"/>
        <end position="344"/>
    </location>
</feature>
<feature type="domain" description="Thiamine pyrophosphate enzyme N-terminal TPP-binding" evidence="10">
    <location>
        <begin position="21"/>
        <end position="130"/>
    </location>
</feature>
<evidence type="ECO:0000259" key="10">
    <source>
        <dbReference type="Pfam" id="PF02776"/>
    </source>
</evidence>
<protein>
    <submittedName>
        <fullName evidence="11">Thiamine pyrophosphate-binding protein</fullName>
    </submittedName>
</protein>
<evidence type="ECO:0000256" key="2">
    <source>
        <dbReference type="ARBA" id="ARBA00001964"/>
    </source>
</evidence>
<evidence type="ECO:0000256" key="5">
    <source>
        <dbReference type="ARBA" id="ARBA00023052"/>
    </source>
</evidence>
<evidence type="ECO:0000313" key="11">
    <source>
        <dbReference type="EMBL" id="MEJ2871500.1"/>
    </source>
</evidence>
<dbReference type="InterPro" id="IPR029035">
    <property type="entry name" value="DHS-like_NAD/FAD-binding_dom"/>
</dbReference>
<organism evidence="11 12">
    <name type="scientific">Actinomycetospora aurantiaca</name>
    <dbReference type="NCBI Taxonomy" id="3129233"/>
    <lineage>
        <taxon>Bacteria</taxon>
        <taxon>Bacillati</taxon>
        <taxon>Actinomycetota</taxon>
        <taxon>Actinomycetes</taxon>
        <taxon>Pseudonocardiales</taxon>
        <taxon>Pseudonocardiaceae</taxon>
        <taxon>Actinomycetospora</taxon>
    </lineage>
</organism>
<keyword evidence="12" id="KW-1185">Reference proteome</keyword>
<dbReference type="PANTHER" id="PTHR18968:SF166">
    <property type="entry name" value="2-HYDROXYACYL-COA LYASE 2"/>
    <property type="match status" value="1"/>
</dbReference>
<dbReference type="Pfam" id="PF02776">
    <property type="entry name" value="TPP_enzyme_N"/>
    <property type="match status" value="1"/>
</dbReference>
<dbReference type="CDD" id="cd07035">
    <property type="entry name" value="TPP_PYR_POX_like"/>
    <property type="match status" value="1"/>
</dbReference>
<feature type="region of interest" description="Disordered" evidence="7">
    <location>
        <begin position="1"/>
        <end position="22"/>
    </location>
</feature>
<comment type="caution">
    <text evidence="11">The sequence shown here is derived from an EMBL/GenBank/DDBJ whole genome shotgun (WGS) entry which is preliminary data.</text>
</comment>
<comment type="cofactor">
    <cofactor evidence="1">
        <name>Mg(2+)</name>
        <dbReference type="ChEBI" id="CHEBI:18420"/>
    </cofactor>
</comment>
<dbReference type="InterPro" id="IPR000399">
    <property type="entry name" value="TPP-bd_CS"/>
</dbReference>
<dbReference type="InterPro" id="IPR012000">
    <property type="entry name" value="Thiamin_PyroP_enz_cen_dom"/>
</dbReference>